<dbReference type="OrthoDB" id="4526039at2759"/>
<sequence>MGETAGHLSPVYLDNIDNFLNASNVIQIPYSDFGKAATINTASIDGYDWTKPFPGSAVEGHEAHLYVTRDVPVPDDLSKNSTTTVSALTFSIPASMTNSSARLPVDMDPSWYICRHLFVSTNEQARKSVAEGNNCDFLDDTCRLDLINSLTRRWGKEDGPVMCSARAADSIPASCYDSFGHSRQDVIGFDSKQLADSNAAPLLTSDKLLEGTWRMGTGYNEAHDRHAYATAANRTYLIATVWGYARDIDPKHVQTPQVSLSCLSAWSPHDASQSASASGTATTSAKPSSTSSSTASRTGSNLARKLAAAAVAITAISLLSM</sequence>
<dbReference type="KEGG" id="ptkz:JDV02_008375"/>
<name>A0A9Q8VF26_9HYPO</name>
<reference evidence="2" key="1">
    <citation type="submission" date="2021-11" db="EMBL/GenBank/DDBJ databases">
        <title>Purpureocillium_takamizusanense_genome.</title>
        <authorList>
            <person name="Nguyen N.-H."/>
        </authorList>
    </citation>
    <scope>NUCLEOTIDE SEQUENCE</scope>
    <source>
        <strain evidence="2">PT3</strain>
    </source>
</reference>
<feature type="region of interest" description="Disordered" evidence="1">
    <location>
        <begin position="273"/>
        <end position="298"/>
    </location>
</feature>
<evidence type="ECO:0000256" key="1">
    <source>
        <dbReference type="SAM" id="MobiDB-lite"/>
    </source>
</evidence>
<protein>
    <submittedName>
        <fullName evidence="2">Uncharacterized protein</fullName>
    </submittedName>
</protein>
<keyword evidence="3" id="KW-1185">Reference proteome</keyword>
<organism evidence="2 3">
    <name type="scientific">Purpureocillium takamizusanense</name>
    <dbReference type="NCBI Taxonomy" id="2060973"/>
    <lineage>
        <taxon>Eukaryota</taxon>
        <taxon>Fungi</taxon>
        <taxon>Dikarya</taxon>
        <taxon>Ascomycota</taxon>
        <taxon>Pezizomycotina</taxon>
        <taxon>Sordariomycetes</taxon>
        <taxon>Hypocreomycetidae</taxon>
        <taxon>Hypocreales</taxon>
        <taxon>Ophiocordycipitaceae</taxon>
        <taxon>Purpureocillium</taxon>
    </lineage>
</organism>
<accession>A0A9Q8VF26</accession>
<dbReference type="EMBL" id="CP086361">
    <property type="protein sequence ID" value="UNI22489.1"/>
    <property type="molecule type" value="Genomic_DNA"/>
</dbReference>
<dbReference type="GeneID" id="72070322"/>
<dbReference type="AlphaFoldDB" id="A0A9Q8VF26"/>
<gene>
    <name evidence="2" type="ORF">JDV02_008375</name>
</gene>
<proteinExistence type="predicted"/>
<evidence type="ECO:0000313" key="2">
    <source>
        <dbReference type="EMBL" id="UNI22489.1"/>
    </source>
</evidence>
<dbReference type="RefSeq" id="XP_047845970.1">
    <property type="nucleotide sequence ID" value="XM_047989964.1"/>
</dbReference>
<dbReference type="Proteomes" id="UP000829364">
    <property type="component" value="Chromosome 8"/>
</dbReference>
<evidence type="ECO:0000313" key="3">
    <source>
        <dbReference type="Proteomes" id="UP000829364"/>
    </source>
</evidence>